<dbReference type="AlphaFoldDB" id="A0A178MDI3"/>
<evidence type="ECO:0000313" key="2">
    <source>
        <dbReference type="Proteomes" id="UP000078428"/>
    </source>
</evidence>
<dbReference type="GO" id="GO:0016787">
    <property type="term" value="F:hydrolase activity"/>
    <property type="evidence" value="ECO:0007669"/>
    <property type="project" value="InterPro"/>
</dbReference>
<dbReference type="Gene3D" id="1.10.150.240">
    <property type="entry name" value="Putative phosphatase, domain 2"/>
    <property type="match status" value="1"/>
</dbReference>
<accession>A0A178MDI3</accession>
<dbReference type="InterPro" id="IPR044999">
    <property type="entry name" value="CbbY-like"/>
</dbReference>
<sequence length="219" mass="23765">MTLAALIFDVDGTLAETEEAHRHAFLLAFGQLGLNWRWDPKLYRKLLKVSGGRERILAYDPDASPELVAALHRRKTEIYTDMVNSGRVAFRPGVDALIAEARAAGLKLAIASTTSRANVVALLGHRREWFPVIVCGEDTTRKKPDPQVYHMAMTQLGLDAGQCLAIEDSSNGVRAACAAGLGVVVSESMYTSGDDFSGALAVYPSLAKVGLETLRRLRP</sequence>
<evidence type="ECO:0000313" key="1">
    <source>
        <dbReference type="EMBL" id="OAN46593.1"/>
    </source>
</evidence>
<dbReference type="EMBL" id="LWQT01000088">
    <property type="protein sequence ID" value="OAN46593.1"/>
    <property type="molecule type" value="Genomic_DNA"/>
</dbReference>
<dbReference type="Proteomes" id="UP000078428">
    <property type="component" value="Unassembled WGS sequence"/>
</dbReference>
<dbReference type="PANTHER" id="PTHR42896:SF2">
    <property type="entry name" value="CBBY-LIKE PROTEIN"/>
    <property type="match status" value="1"/>
</dbReference>
<dbReference type="InterPro" id="IPR036412">
    <property type="entry name" value="HAD-like_sf"/>
</dbReference>
<dbReference type="NCBIfam" id="TIGR01509">
    <property type="entry name" value="HAD-SF-IA-v3"/>
    <property type="match status" value="1"/>
</dbReference>
<dbReference type="InterPro" id="IPR006439">
    <property type="entry name" value="HAD-SF_hydro_IA"/>
</dbReference>
<dbReference type="RefSeq" id="WP_068494721.1">
    <property type="nucleotide sequence ID" value="NZ_LWQT01000088.1"/>
</dbReference>
<dbReference type="InterPro" id="IPR041492">
    <property type="entry name" value="HAD_2"/>
</dbReference>
<dbReference type="STRING" id="1285242.A6A04_05625"/>
<name>A0A178MDI3_9PROT</name>
<dbReference type="InterPro" id="IPR023198">
    <property type="entry name" value="PGP-like_dom2"/>
</dbReference>
<dbReference type="NCBIfam" id="TIGR01549">
    <property type="entry name" value="HAD-SF-IA-v1"/>
    <property type="match status" value="1"/>
</dbReference>
<proteinExistence type="predicted"/>
<protein>
    <submittedName>
        <fullName evidence="1">Phosphatase</fullName>
    </submittedName>
</protein>
<dbReference type="OrthoDB" id="414934at2"/>
<keyword evidence="2" id="KW-1185">Reference proteome</keyword>
<dbReference type="Pfam" id="PF13419">
    <property type="entry name" value="HAD_2"/>
    <property type="match status" value="1"/>
</dbReference>
<dbReference type="SUPFAM" id="SSF56784">
    <property type="entry name" value="HAD-like"/>
    <property type="match status" value="1"/>
</dbReference>
<comment type="caution">
    <text evidence="1">The sequence shown here is derived from an EMBL/GenBank/DDBJ whole genome shotgun (WGS) entry which is preliminary data.</text>
</comment>
<dbReference type="SFLD" id="SFLDG01129">
    <property type="entry name" value="C1.5:_HAD__Beta-PGM__Phosphata"/>
    <property type="match status" value="1"/>
</dbReference>
<gene>
    <name evidence="1" type="ORF">A6A04_05625</name>
</gene>
<dbReference type="InterPro" id="IPR023214">
    <property type="entry name" value="HAD_sf"/>
</dbReference>
<dbReference type="Gene3D" id="3.40.50.1000">
    <property type="entry name" value="HAD superfamily/HAD-like"/>
    <property type="match status" value="1"/>
</dbReference>
<dbReference type="PRINTS" id="PR00413">
    <property type="entry name" value="HADHALOGNASE"/>
</dbReference>
<dbReference type="PANTHER" id="PTHR42896">
    <property type="entry name" value="XYLULOSE-1,5-BISPHOSPHATE (XUBP) PHOSPHATASE"/>
    <property type="match status" value="1"/>
</dbReference>
<reference evidence="1 2" key="1">
    <citation type="submission" date="2016-04" db="EMBL/GenBank/DDBJ databases">
        <title>Draft genome sequence of freshwater magnetotactic bacteria Magnetospirillum marisnigri SP-1 and Magnetospirillum moscoviense BB-1.</title>
        <authorList>
            <person name="Koziaeva V."/>
            <person name="Dziuba M.V."/>
            <person name="Ivanov T.M."/>
            <person name="Kuznetsov B."/>
            <person name="Grouzdev D.S."/>
        </authorList>
    </citation>
    <scope>NUCLEOTIDE SEQUENCE [LARGE SCALE GENOMIC DNA]</scope>
    <source>
        <strain evidence="1 2">SP-1</strain>
    </source>
</reference>
<dbReference type="SFLD" id="SFLDS00003">
    <property type="entry name" value="Haloacid_Dehalogenase"/>
    <property type="match status" value="1"/>
</dbReference>
<organism evidence="1 2">
    <name type="scientific">Paramagnetospirillum marisnigri</name>
    <dbReference type="NCBI Taxonomy" id="1285242"/>
    <lineage>
        <taxon>Bacteria</taxon>
        <taxon>Pseudomonadati</taxon>
        <taxon>Pseudomonadota</taxon>
        <taxon>Alphaproteobacteria</taxon>
        <taxon>Rhodospirillales</taxon>
        <taxon>Magnetospirillaceae</taxon>
        <taxon>Paramagnetospirillum</taxon>
    </lineage>
</organism>